<dbReference type="InterPro" id="IPR007569">
    <property type="entry name" value="DUF559"/>
</dbReference>
<keyword evidence="3" id="KW-1185">Reference proteome</keyword>
<accession>A0A328U311</accession>
<dbReference type="Proteomes" id="UP000249260">
    <property type="component" value="Unassembled WGS sequence"/>
</dbReference>
<evidence type="ECO:0000259" key="1">
    <source>
        <dbReference type="Pfam" id="PF04480"/>
    </source>
</evidence>
<comment type="caution">
    <text evidence="2">The sequence shown here is derived from an EMBL/GenBank/DDBJ whole genome shotgun (WGS) entry which is preliminary data.</text>
</comment>
<reference evidence="2 3" key="1">
    <citation type="submission" date="2018-06" db="EMBL/GenBank/DDBJ databases">
        <title>Paenibacillus montanisoli sp. nov., isolated from mountain area soil.</title>
        <authorList>
            <person name="Wu M."/>
        </authorList>
    </citation>
    <scope>NUCLEOTIDE SEQUENCE [LARGE SCALE GENOMIC DNA]</scope>
    <source>
        <strain evidence="2 3">RA17</strain>
    </source>
</reference>
<protein>
    <recommendedName>
        <fullName evidence="1">DUF559 domain-containing protein</fullName>
    </recommendedName>
</protein>
<sequence>MWNLRNHETYLEYIMRRALIKNDFRFADQVYTQTDVGHYIYDFVIYGKYCTIIVECDGPHHKLISQETKDAIRDLWSVTHGFQTVLRFSEEQIRNQMNDCILHIRNNIDLYDKVLMNSGKRPYPAPLQRPVHDLKRRIRRPLTVKAQSDFFDGNYEFIKPYIKKQVPIPRNYKNTIEQNISTNFPCNNPPVNQQSIIELRRKEINSLTKEYKNTPKKPKIFIDHLPAVDQEYFNVLQTLSTNDKKIMYFIISNTSKDGVSLYFGTKQSLLPLLELNLLVFNSSYRPSSKGELSLFVLPQAPYLLREIIRYAK</sequence>
<dbReference type="Pfam" id="PF04480">
    <property type="entry name" value="DUF559"/>
    <property type="match status" value="1"/>
</dbReference>
<feature type="domain" description="DUF559" evidence="1">
    <location>
        <begin position="4"/>
        <end position="107"/>
    </location>
</feature>
<dbReference type="OrthoDB" id="9757917at2"/>
<evidence type="ECO:0000313" key="3">
    <source>
        <dbReference type="Proteomes" id="UP000249260"/>
    </source>
</evidence>
<gene>
    <name evidence="2" type="ORF">DL346_19985</name>
</gene>
<proteinExistence type="predicted"/>
<organism evidence="2 3">
    <name type="scientific">Paenibacillus montanisoli</name>
    <dbReference type="NCBI Taxonomy" id="2081970"/>
    <lineage>
        <taxon>Bacteria</taxon>
        <taxon>Bacillati</taxon>
        <taxon>Bacillota</taxon>
        <taxon>Bacilli</taxon>
        <taxon>Bacillales</taxon>
        <taxon>Paenibacillaceae</taxon>
        <taxon>Paenibacillus</taxon>
    </lineage>
</organism>
<evidence type="ECO:0000313" key="2">
    <source>
        <dbReference type="EMBL" id="RAP74364.1"/>
    </source>
</evidence>
<name>A0A328U311_9BACL</name>
<dbReference type="RefSeq" id="WP_112884153.1">
    <property type="nucleotide sequence ID" value="NZ_QLUW01000004.1"/>
</dbReference>
<dbReference type="Gene3D" id="3.40.960.10">
    <property type="entry name" value="VSR Endonuclease"/>
    <property type="match status" value="1"/>
</dbReference>
<dbReference type="EMBL" id="QLUW01000004">
    <property type="protein sequence ID" value="RAP74364.1"/>
    <property type="molecule type" value="Genomic_DNA"/>
</dbReference>
<dbReference type="AlphaFoldDB" id="A0A328U311"/>